<name>A0A090VWU1_9FLAO</name>
<organism evidence="1 3">
    <name type="scientific">Jejuia pallidilutea</name>
    <dbReference type="NCBI Taxonomy" id="504487"/>
    <lineage>
        <taxon>Bacteria</taxon>
        <taxon>Pseudomonadati</taxon>
        <taxon>Bacteroidota</taxon>
        <taxon>Flavobacteriia</taxon>
        <taxon>Flavobacteriales</taxon>
        <taxon>Flavobacteriaceae</taxon>
        <taxon>Jejuia</taxon>
    </lineage>
</organism>
<dbReference type="OrthoDB" id="1439294at2"/>
<comment type="caution">
    <text evidence="1">The sequence shown here is derived from an EMBL/GenBank/DDBJ whole genome shotgun (WGS) entry which is preliminary data.</text>
</comment>
<dbReference type="STRING" id="504487.JCM19538_1778"/>
<evidence type="ECO:0000313" key="2">
    <source>
        <dbReference type="EMBL" id="GAL89748.1"/>
    </source>
</evidence>
<evidence type="ECO:0000313" key="3">
    <source>
        <dbReference type="Proteomes" id="UP000029641"/>
    </source>
</evidence>
<dbReference type="Proteomes" id="UP000030184">
    <property type="component" value="Unassembled WGS sequence"/>
</dbReference>
<evidence type="ECO:0000313" key="4">
    <source>
        <dbReference type="Proteomes" id="UP000030184"/>
    </source>
</evidence>
<dbReference type="AlphaFoldDB" id="A0A090VWU1"/>
<dbReference type="EMBL" id="BBNR01000052">
    <property type="protein sequence ID" value="GAL69176.1"/>
    <property type="molecule type" value="Genomic_DNA"/>
</dbReference>
<dbReference type="Proteomes" id="UP000029641">
    <property type="component" value="Unassembled WGS sequence"/>
</dbReference>
<keyword evidence="4" id="KW-1185">Reference proteome</keyword>
<accession>A0A090VWU1</accession>
<evidence type="ECO:0000313" key="1">
    <source>
        <dbReference type="EMBL" id="GAL69176.1"/>
    </source>
</evidence>
<dbReference type="RefSeq" id="WP_042247248.1">
    <property type="nucleotide sequence ID" value="NZ_BBNR01000052.1"/>
</dbReference>
<proteinExistence type="predicted"/>
<protein>
    <recommendedName>
        <fullName evidence="5">YD repeat-containing protein</fullName>
    </recommendedName>
</protein>
<dbReference type="eggNOG" id="ENOG5030YEF">
    <property type="taxonomic scope" value="Bacteria"/>
</dbReference>
<reference evidence="4" key="1">
    <citation type="journal article" date="2014" name="Genome Announc.">
        <title>Draft Genome Sequence of Marine Flavobacterium Jejuia pallidilutea Strain 11shimoA1 and Pigmentation Mutants.</title>
        <authorList>
            <person name="Takatani N."/>
            <person name="Nakanishi M."/>
            <person name="Meirelles P."/>
            <person name="Mino S."/>
            <person name="Suda W."/>
            <person name="Oshima K."/>
            <person name="Hattori M."/>
            <person name="Ohkuma M."/>
            <person name="Hosokawa M."/>
            <person name="Miyashita K."/>
            <person name="Thompson F.L."/>
            <person name="Niwa A."/>
            <person name="Sawabe T."/>
            <person name="Sawabe T."/>
        </authorList>
    </citation>
    <scope>NUCLEOTIDE SEQUENCE [LARGE SCALE GENOMIC DNA]</scope>
    <source>
        <strain evidence="4">JCM 19538</strain>
    </source>
</reference>
<gene>
    <name evidence="1" type="ORF">JCM19301_2779</name>
    <name evidence="2" type="ORF">JCM19538_1778</name>
</gene>
<dbReference type="EMBL" id="BBNY01000048">
    <property type="protein sequence ID" value="GAL89748.1"/>
    <property type="molecule type" value="Genomic_DNA"/>
</dbReference>
<evidence type="ECO:0008006" key="5">
    <source>
        <dbReference type="Google" id="ProtNLM"/>
    </source>
</evidence>
<sequence>MKNLLASIITLLIFNNSFAQKSESELLKNYEFYVEKNIEMGKWNTKFYLSNGLISVRENYWKNKLRSRTEFEYDRFGNVVREINTYNINDGNVNSIDTIKLEYKDSLLIGRVFSYGYEKYSDFTELGKPKLIEKKDEVLLKAFSKEKIEYDEKGNIIKSTEFTDYKDSPVSPKPENEKCIITYKYDDRNNVVEIHREYEPKQEFPIPITGGPFLYEYEYFRYKYNKNGLWTKKYKTVNGKEYLIAKRKYK</sequence>